<proteinExistence type="predicted"/>
<gene>
    <name evidence="1" type="ORF">VP01_2666g1</name>
</gene>
<protein>
    <submittedName>
        <fullName evidence="1">Uncharacterized protein</fullName>
    </submittedName>
</protein>
<dbReference type="Proteomes" id="UP000037035">
    <property type="component" value="Unassembled WGS sequence"/>
</dbReference>
<dbReference type="EMBL" id="LAVV01007575">
    <property type="protein sequence ID" value="KNZ55477.1"/>
    <property type="molecule type" value="Genomic_DNA"/>
</dbReference>
<keyword evidence="2" id="KW-1185">Reference proteome</keyword>
<reference evidence="1 2" key="1">
    <citation type="submission" date="2015-08" db="EMBL/GenBank/DDBJ databases">
        <title>Next Generation Sequencing and Analysis of the Genome of Puccinia sorghi L Schw, the Causal Agent of Maize Common Rust.</title>
        <authorList>
            <person name="Rochi L."/>
            <person name="Burguener G."/>
            <person name="Darino M."/>
            <person name="Turjanski A."/>
            <person name="Kreff E."/>
            <person name="Dieguez M.J."/>
            <person name="Sacco F."/>
        </authorList>
    </citation>
    <scope>NUCLEOTIDE SEQUENCE [LARGE SCALE GENOMIC DNA]</scope>
    <source>
        <strain evidence="1 2">RO10H11247</strain>
    </source>
</reference>
<name>A0A0L6V4N6_9BASI</name>
<dbReference type="AlphaFoldDB" id="A0A0L6V4N6"/>
<accession>A0A0L6V4N6</accession>
<evidence type="ECO:0000313" key="2">
    <source>
        <dbReference type="Proteomes" id="UP000037035"/>
    </source>
</evidence>
<comment type="caution">
    <text evidence="1">The sequence shown here is derived from an EMBL/GenBank/DDBJ whole genome shotgun (WGS) entry which is preliminary data.</text>
</comment>
<sequence length="157" mass="18384">MVIRCTPCLPTNTLLKIQINMNPPSAEDSYQLQNKFAQMESLFSQFRVSVPNLHNGDNYAVGEKELNQTLKFAFRLKSDFTKPGVHFTFREHENSHFITDCKTPRNNFELIKSKFVNLMPDKYPVHEFLLGFWRKFATKIVGIDMKKFEFSVNKKLD</sequence>
<dbReference type="VEuPathDB" id="FungiDB:VP01_2666g1"/>
<organism evidence="1 2">
    <name type="scientific">Puccinia sorghi</name>
    <dbReference type="NCBI Taxonomy" id="27349"/>
    <lineage>
        <taxon>Eukaryota</taxon>
        <taxon>Fungi</taxon>
        <taxon>Dikarya</taxon>
        <taxon>Basidiomycota</taxon>
        <taxon>Pucciniomycotina</taxon>
        <taxon>Pucciniomycetes</taxon>
        <taxon>Pucciniales</taxon>
        <taxon>Pucciniaceae</taxon>
        <taxon>Puccinia</taxon>
    </lineage>
</organism>
<evidence type="ECO:0000313" key="1">
    <source>
        <dbReference type="EMBL" id="KNZ55477.1"/>
    </source>
</evidence>